<dbReference type="EMBL" id="QFYS01000005">
    <property type="protein sequence ID" value="RAK64883.1"/>
    <property type="molecule type" value="Genomic_DNA"/>
</dbReference>
<dbReference type="Pfam" id="PF04402">
    <property type="entry name" value="SIMPL"/>
    <property type="match status" value="1"/>
</dbReference>
<name>A0A328BCR0_9CAUL</name>
<dbReference type="RefSeq" id="WP_111276421.1">
    <property type="nucleotide sequence ID" value="NZ_QFYS01000005.1"/>
</dbReference>
<evidence type="ECO:0000313" key="2">
    <source>
        <dbReference type="Proteomes" id="UP000249524"/>
    </source>
</evidence>
<dbReference type="OrthoDB" id="9806540at2"/>
<dbReference type="InterPro" id="IPR052022">
    <property type="entry name" value="26kDa_periplasmic_antigen"/>
</dbReference>
<dbReference type="PIRSF" id="PIRSF029033">
    <property type="entry name" value="UCP029033"/>
    <property type="match status" value="1"/>
</dbReference>
<dbReference type="AlphaFoldDB" id="A0A328BCR0"/>
<comment type="caution">
    <text evidence="1">The sequence shown here is derived from an EMBL/GenBank/DDBJ whole genome shotgun (WGS) entry which is preliminary data.</text>
</comment>
<reference evidence="1 2" key="1">
    <citation type="submission" date="2018-05" db="EMBL/GenBank/DDBJ databases">
        <authorList>
            <person name="Lanie J.A."/>
            <person name="Ng W.-L."/>
            <person name="Kazmierczak K.M."/>
            <person name="Andrzejewski T.M."/>
            <person name="Davidsen T.M."/>
            <person name="Wayne K.J."/>
            <person name="Tettelin H."/>
            <person name="Glass J.I."/>
            <person name="Rusch D."/>
            <person name="Podicherti R."/>
            <person name="Tsui H.-C.T."/>
            <person name="Winkler M.E."/>
        </authorList>
    </citation>
    <scope>NUCLEOTIDE SEQUENCE [LARGE SCALE GENOMIC DNA]</scope>
    <source>
        <strain evidence="1 2">BUT-10</strain>
    </source>
</reference>
<gene>
    <name evidence="1" type="ORF">DJ019_12795</name>
</gene>
<keyword evidence="2" id="KW-1185">Reference proteome</keyword>
<accession>A0A328BCR0</accession>
<dbReference type="PANTHER" id="PTHR34387">
    <property type="entry name" value="SLR1258 PROTEIN"/>
    <property type="match status" value="1"/>
</dbReference>
<dbReference type="InterPro" id="IPR007497">
    <property type="entry name" value="SIMPL/DUF541"/>
</dbReference>
<dbReference type="Proteomes" id="UP000249524">
    <property type="component" value="Unassembled WGS sequence"/>
</dbReference>
<organism evidence="1 2">
    <name type="scientific">Phenylobacterium kunshanense</name>
    <dbReference type="NCBI Taxonomy" id="1445034"/>
    <lineage>
        <taxon>Bacteria</taxon>
        <taxon>Pseudomonadati</taxon>
        <taxon>Pseudomonadota</taxon>
        <taxon>Alphaproteobacteria</taxon>
        <taxon>Caulobacterales</taxon>
        <taxon>Caulobacteraceae</taxon>
        <taxon>Phenylobacterium</taxon>
    </lineage>
</organism>
<dbReference type="InterPro" id="IPR016907">
    <property type="entry name" value="UCP029033"/>
</dbReference>
<proteinExistence type="predicted"/>
<protein>
    <submittedName>
        <fullName evidence="1">SIMPL domain-containing protein</fullName>
    </submittedName>
</protein>
<dbReference type="Gene3D" id="3.30.110.170">
    <property type="entry name" value="Protein of unknown function (DUF541), domain 1"/>
    <property type="match status" value="1"/>
</dbReference>
<dbReference type="PANTHER" id="PTHR34387:SF2">
    <property type="entry name" value="SLR1258 PROTEIN"/>
    <property type="match status" value="1"/>
</dbReference>
<dbReference type="Gene3D" id="3.30.70.2970">
    <property type="entry name" value="Protein of unknown function (DUF541), domain 2"/>
    <property type="match status" value="1"/>
</dbReference>
<dbReference type="GO" id="GO:0006974">
    <property type="term" value="P:DNA damage response"/>
    <property type="evidence" value="ECO:0007669"/>
    <property type="project" value="TreeGrafter"/>
</dbReference>
<evidence type="ECO:0000313" key="1">
    <source>
        <dbReference type="EMBL" id="RAK64883.1"/>
    </source>
</evidence>
<sequence length="239" mass="25681">MPDPRILAAAAAGGLVALGAAVGGLFIGQGVENARVGDRSVTVRGLSERIVKADLAVLPLKFAAAGDDLQAVQADVDVDTAAVRRFLATQGYAPAEIDLGRLEVTDQYAREYQQQNVAARYRVAQTVIVRTSNVDRVQATTRQLDQLLRQGVILQDYAGPSYLFTRLNDVRPQMIAEATASARSGAQQFAKDAGASLSGIRSATQGSFEIQGRDDIGYEPNGQVFKKVRVVTTITYRLR</sequence>